<feature type="transmembrane region" description="Helical" evidence="6">
    <location>
        <begin position="570"/>
        <end position="591"/>
    </location>
</feature>
<dbReference type="InterPro" id="IPR050545">
    <property type="entry name" value="Mycobact_MmpL"/>
</dbReference>
<dbReference type="PANTHER" id="PTHR33406">
    <property type="entry name" value="MEMBRANE PROTEIN MJ1562-RELATED"/>
    <property type="match status" value="1"/>
</dbReference>
<proteinExistence type="predicted"/>
<dbReference type="AlphaFoldDB" id="A0A7K1L204"/>
<name>A0A7K1L204_9ACTN</name>
<evidence type="ECO:0000313" key="10">
    <source>
        <dbReference type="Proteomes" id="UP000432015"/>
    </source>
</evidence>
<feature type="transmembrane region" description="Helical" evidence="6">
    <location>
        <begin position="178"/>
        <end position="198"/>
    </location>
</feature>
<dbReference type="PANTHER" id="PTHR33406:SF13">
    <property type="entry name" value="MEMBRANE PROTEIN YDFJ"/>
    <property type="match status" value="1"/>
</dbReference>
<organism evidence="9 10">
    <name type="scientific">Actinomadura litoris</name>
    <dbReference type="NCBI Taxonomy" id="2678616"/>
    <lineage>
        <taxon>Bacteria</taxon>
        <taxon>Bacillati</taxon>
        <taxon>Actinomycetota</taxon>
        <taxon>Actinomycetes</taxon>
        <taxon>Streptosporangiales</taxon>
        <taxon>Thermomonosporaceae</taxon>
        <taxon>Actinomadura</taxon>
    </lineage>
</organism>
<gene>
    <name evidence="9" type="ORF">GNZ18_17765</name>
</gene>
<sequence length="720" mass="75268">METFSRFVLRHKLFVAMVWLAVTAAGAFAVTQVSDRLVEDFAPAGSAARDANQAIDATYRSGGDSAPTVPVIVLPEGRTVDDPAVRASLGTAFENAAKRLDARVVSYADTGDRRFVGADGRTTFGFVYPRHPAGKPVDEAPDISKPLAQIIQPSLPTGATLRVTGMDLLSEGAGEEGVSVLTETLVGGVGALLVLAFVFGSFLAFVPLLIAVVSILGSFLAVYGLTELGEVNFLVQFVVALIGLGVAVDYSLLLVTRWREERAHGHDGEEAVHRAMATAGRSVVFSGVAVSIGLIVMVVLPVPFLRSIAYGGVIIPAVSVLATLTLLPIILATAGPRLDWPRLRKDSHASRAWAAWTRGVIRFRFPAALGAIAVLVALAFGGLNIHLGEAGSIAGAKTGPAHDGLVALRSAGIGSGVLTPVDVLVPAGSTPAQVASRLADVEGVRTAVAPSGEAWRQGGSALLSVVPVDEGGTNAGHDTVRRIRDAVPAKTHVGGEAASDIDFINQVYGVFPWMLGLIALLTFVLLARAFRSLVLPLKAVALNLLSLAAVIGSVTLIWQEGHGSDAVWGIPATGAVGAFIPCLIFAFLYGLSMDYEVFILARIREEYERTGSTREAIVEGLGRTGRLVTSAALILCLAFASMAAAPMTEVKVFATGLGLGILLDATIIRGILVPALISMFGDWNWWLPAWAARILRVPPSRAVARPEAPELVSVPGPAGT</sequence>
<evidence type="ECO:0000256" key="5">
    <source>
        <dbReference type="ARBA" id="ARBA00023136"/>
    </source>
</evidence>
<dbReference type="SUPFAM" id="SSF82866">
    <property type="entry name" value="Multidrug efflux transporter AcrB transmembrane domain"/>
    <property type="match status" value="2"/>
</dbReference>
<dbReference type="Pfam" id="PF03176">
    <property type="entry name" value="MMPL"/>
    <property type="match status" value="2"/>
</dbReference>
<comment type="caution">
    <text evidence="9">The sequence shown here is derived from an EMBL/GenBank/DDBJ whole genome shotgun (WGS) entry which is preliminary data.</text>
</comment>
<protein>
    <submittedName>
        <fullName evidence="9">MMPL family transporter</fullName>
    </submittedName>
</protein>
<dbReference type="InterPro" id="IPR004869">
    <property type="entry name" value="MMPL_dom"/>
</dbReference>
<keyword evidence="3 6" id="KW-0812">Transmembrane</keyword>
<dbReference type="Proteomes" id="UP000432015">
    <property type="component" value="Unassembled WGS sequence"/>
</dbReference>
<feature type="transmembrane region" description="Helical" evidence="6">
    <location>
        <begin position="539"/>
        <end position="558"/>
    </location>
</feature>
<feature type="signal peptide" evidence="7">
    <location>
        <begin position="1"/>
        <end position="27"/>
    </location>
</feature>
<keyword evidence="7" id="KW-0732">Signal</keyword>
<keyword evidence="10" id="KW-1185">Reference proteome</keyword>
<evidence type="ECO:0000259" key="8">
    <source>
        <dbReference type="PROSITE" id="PS50156"/>
    </source>
</evidence>
<accession>A0A7K1L204</accession>
<feature type="transmembrane region" description="Helical" evidence="6">
    <location>
        <begin position="367"/>
        <end position="387"/>
    </location>
</feature>
<evidence type="ECO:0000256" key="7">
    <source>
        <dbReference type="SAM" id="SignalP"/>
    </source>
</evidence>
<dbReference type="RefSeq" id="WP_156217641.1">
    <property type="nucleotide sequence ID" value="NZ_WOFH01000006.1"/>
</dbReference>
<evidence type="ECO:0000256" key="6">
    <source>
        <dbReference type="SAM" id="Phobius"/>
    </source>
</evidence>
<dbReference type="InterPro" id="IPR000731">
    <property type="entry name" value="SSD"/>
</dbReference>
<keyword evidence="5 6" id="KW-0472">Membrane</keyword>
<evidence type="ECO:0000256" key="1">
    <source>
        <dbReference type="ARBA" id="ARBA00004651"/>
    </source>
</evidence>
<evidence type="ECO:0000256" key="3">
    <source>
        <dbReference type="ARBA" id="ARBA00022692"/>
    </source>
</evidence>
<feature type="chain" id="PRO_5039400960" evidence="7">
    <location>
        <begin position="28"/>
        <end position="720"/>
    </location>
</feature>
<feature type="transmembrane region" description="Helical" evidence="6">
    <location>
        <begin position="510"/>
        <end position="527"/>
    </location>
</feature>
<dbReference type="PROSITE" id="PS50156">
    <property type="entry name" value="SSD"/>
    <property type="match status" value="1"/>
</dbReference>
<dbReference type="EMBL" id="WOFH01000006">
    <property type="protein sequence ID" value="MUN38439.1"/>
    <property type="molecule type" value="Genomic_DNA"/>
</dbReference>
<feature type="transmembrane region" description="Helical" evidence="6">
    <location>
        <begin position="653"/>
        <end position="677"/>
    </location>
</feature>
<feature type="transmembrane region" description="Helical" evidence="6">
    <location>
        <begin position="283"/>
        <end position="302"/>
    </location>
</feature>
<feature type="domain" description="SSD" evidence="8">
    <location>
        <begin position="210"/>
        <end position="333"/>
    </location>
</feature>
<evidence type="ECO:0000256" key="4">
    <source>
        <dbReference type="ARBA" id="ARBA00022989"/>
    </source>
</evidence>
<evidence type="ECO:0000256" key="2">
    <source>
        <dbReference type="ARBA" id="ARBA00022475"/>
    </source>
</evidence>
<feature type="transmembrane region" description="Helical" evidence="6">
    <location>
        <begin position="205"/>
        <end position="225"/>
    </location>
</feature>
<evidence type="ECO:0000313" key="9">
    <source>
        <dbReference type="EMBL" id="MUN38439.1"/>
    </source>
</evidence>
<feature type="transmembrane region" description="Helical" evidence="6">
    <location>
        <begin position="231"/>
        <end position="255"/>
    </location>
</feature>
<keyword evidence="4 6" id="KW-1133">Transmembrane helix</keyword>
<feature type="transmembrane region" description="Helical" evidence="6">
    <location>
        <begin position="627"/>
        <end position="647"/>
    </location>
</feature>
<feature type="transmembrane region" description="Helical" evidence="6">
    <location>
        <begin position="308"/>
        <end position="335"/>
    </location>
</feature>
<reference evidence="9 10" key="1">
    <citation type="submission" date="2019-11" db="EMBL/GenBank/DDBJ databases">
        <authorList>
            <person name="Cao P."/>
        </authorList>
    </citation>
    <scope>NUCLEOTIDE SEQUENCE [LARGE SCALE GENOMIC DNA]</scope>
    <source>
        <strain evidence="9 10">NEAU-AAG5</strain>
    </source>
</reference>
<comment type="subcellular location">
    <subcellularLocation>
        <location evidence="1">Cell membrane</location>
        <topology evidence="1">Multi-pass membrane protein</topology>
    </subcellularLocation>
</comment>
<dbReference type="Gene3D" id="1.20.1640.10">
    <property type="entry name" value="Multidrug efflux transporter AcrB transmembrane domain"/>
    <property type="match status" value="2"/>
</dbReference>
<keyword evidence="2" id="KW-1003">Cell membrane</keyword>
<dbReference type="GO" id="GO:0005886">
    <property type="term" value="C:plasma membrane"/>
    <property type="evidence" value="ECO:0007669"/>
    <property type="project" value="UniProtKB-SubCell"/>
</dbReference>